<evidence type="ECO:0000313" key="1">
    <source>
        <dbReference type="EMBL" id="CAJ0864270.1"/>
    </source>
</evidence>
<evidence type="ECO:0008006" key="2">
    <source>
        <dbReference type="Google" id="ProtNLM"/>
    </source>
</evidence>
<organism evidence="1">
    <name type="scientific">freshwater sediment metagenome</name>
    <dbReference type="NCBI Taxonomy" id="556182"/>
    <lineage>
        <taxon>unclassified sequences</taxon>
        <taxon>metagenomes</taxon>
        <taxon>ecological metagenomes</taxon>
    </lineage>
</organism>
<sequence length="77" mass="8859">MPVLQRFGSVSLRMYADDHRPPHFHIVSPDFQVLVRISDFTVIAGDARASDLVEALAWARDHRDMLADKWLELNERG</sequence>
<reference evidence="1" key="1">
    <citation type="submission" date="2023-07" db="EMBL/GenBank/DDBJ databases">
        <authorList>
            <person name="Pelsma A.J. K."/>
        </authorList>
    </citation>
    <scope>NUCLEOTIDE SEQUENCE</scope>
</reference>
<proteinExistence type="predicted"/>
<accession>A0AA48M200</accession>
<dbReference type="AlphaFoldDB" id="A0AA48M200"/>
<gene>
    <name evidence="1" type="ORF">AMST5_01657</name>
</gene>
<dbReference type="EMBL" id="OY288114">
    <property type="protein sequence ID" value="CAJ0864270.1"/>
    <property type="molecule type" value="Genomic_DNA"/>
</dbReference>
<dbReference type="InterPro" id="IPR025427">
    <property type="entry name" value="DUF4160"/>
</dbReference>
<protein>
    <recommendedName>
        <fullName evidence="2">DUF4160 domain-containing protein</fullName>
    </recommendedName>
</protein>
<dbReference type="Pfam" id="PF13711">
    <property type="entry name" value="DUF4160"/>
    <property type="match status" value="1"/>
</dbReference>
<name>A0AA48M200_9ZZZZ</name>